<feature type="region of interest" description="Disordered" evidence="2">
    <location>
        <begin position="903"/>
        <end position="928"/>
    </location>
</feature>
<organism evidence="3 4">
    <name type="scientific">Crucibulum laeve</name>
    <dbReference type="NCBI Taxonomy" id="68775"/>
    <lineage>
        <taxon>Eukaryota</taxon>
        <taxon>Fungi</taxon>
        <taxon>Dikarya</taxon>
        <taxon>Basidiomycota</taxon>
        <taxon>Agaricomycotina</taxon>
        <taxon>Agaricomycetes</taxon>
        <taxon>Agaricomycetidae</taxon>
        <taxon>Agaricales</taxon>
        <taxon>Agaricineae</taxon>
        <taxon>Nidulariaceae</taxon>
        <taxon>Crucibulum</taxon>
    </lineage>
</organism>
<protein>
    <recommendedName>
        <fullName evidence="5">Proteophosphoglycan ppg4</fullName>
    </recommendedName>
</protein>
<feature type="region of interest" description="Disordered" evidence="2">
    <location>
        <begin position="751"/>
        <end position="798"/>
    </location>
</feature>
<gene>
    <name evidence="3" type="ORF">BDQ12DRAFT_717792</name>
</gene>
<keyword evidence="1" id="KW-0175">Coiled coil</keyword>
<keyword evidence="4" id="KW-1185">Reference proteome</keyword>
<evidence type="ECO:0000256" key="1">
    <source>
        <dbReference type="SAM" id="Coils"/>
    </source>
</evidence>
<accession>A0A5C3MJT4</accession>
<feature type="region of interest" description="Disordered" evidence="2">
    <location>
        <begin position="370"/>
        <end position="389"/>
    </location>
</feature>
<feature type="region of interest" description="Disordered" evidence="2">
    <location>
        <begin position="493"/>
        <end position="531"/>
    </location>
</feature>
<reference evidence="3 4" key="1">
    <citation type="journal article" date="2019" name="Nat. Ecol. Evol.">
        <title>Megaphylogeny resolves global patterns of mushroom evolution.</title>
        <authorList>
            <person name="Varga T."/>
            <person name="Krizsan K."/>
            <person name="Foldi C."/>
            <person name="Dima B."/>
            <person name="Sanchez-Garcia M."/>
            <person name="Sanchez-Ramirez S."/>
            <person name="Szollosi G.J."/>
            <person name="Szarkandi J.G."/>
            <person name="Papp V."/>
            <person name="Albert L."/>
            <person name="Andreopoulos W."/>
            <person name="Angelini C."/>
            <person name="Antonin V."/>
            <person name="Barry K.W."/>
            <person name="Bougher N.L."/>
            <person name="Buchanan P."/>
            <person name="Buyck B."/>
            <person name="Bense V."/>
            <person name="Catcheside P."/>
            <person name="Chovatia M."/>
            <person name="Cooper J."/>
            <person name="Damon W."/>
            <person name="Desjardin D."/>
            <person name="Finy P."/>
            <person name="Geml J."/>
            <person name="Haridas S."/>
            <person name="Hughes K."/>
            <person name="Justo A."/>
            <person name="Karasinski D."/>
            <person name="Kautmanova I."/>
            <person name="Kiss B."/>
            <person name="Kocsube S."/>
            <person name="Kotiranta H."/>
            <person name="LaButti K.M."/>
            <person name="Lechner B.E."/>
            <person name="Liimatainen K."/>
            <person name="Lipzen A."/>
            <person name="Lukacs Z."/>
            <person name="Mihaltcheva S."/>
            <person name="Morgado L.N."/>
            <person name="Niskanen T."/>
            <person name="Noordeloos M.E."/>
            <person name="Ohm R.A."/>
            <person name="Ortiz-Santana B."/>
            <person name="Ovrebo C."/>
            <person name="Racz N."/>
            <person name="Riley R."/>
            <person name="Savchenko A."/>
            <person name="Shiryaev A."/>
            <person name="Soop K."/>
            <person name="Spirin V."/>
            <person name="Szebenyi C."/>
            <person name="Tomsovsky M."/>
            <person name="Tulloss R.E."/>
            <person name="Uehling J."/>
            <person name="Grigoriev I.V."/>
            <person name="Vagvolgyi C."/>
            <person name="Papp T."/>
            <person name="Martin F.M."/>
            <person name="Miettinen O."/>
            <person name="Hibbett D.S."/>
            <person name="Nagy L.G."/>
        </authorList>
    </citation>
    <scope>NUCLEOTIDE SEQUENCE [LARGE SCALE GENOMIC DNA]</scope>
    <source>
        <strain evidence="3 4">CBS 166.37</strain>
    </source>
</reference>
<dbReference type="AlphaFoldDB" id="A0A5C3MJT4"/>
<dbReference type="STRING" id="68775.A0A5C3MJT4"/>
<evidence type="ECO:0008006" key="5">
    <source>
        <dbReference type="Google" id="ProtNLM"/>
    </source>
</evidence>
<proteinExistence type="predicted"/>
<evidence type="ECO:0000256" key="2">
    <source>
        <dbReference type="SAM" id="MobiDB-lite"/>
    </source>
</evidence>
<dbReference type="Proteomes" id="UP000308652">
    <property type="component" value="Unassembled WGS sequence"/>
</dbReference>
<feature type="region of interest" description="Disordered" evidence="2">
    <location>
        <begin position="266"/>
        <end position="304"/>
    </location>
</feature>
<evidence type="ECO:0000313" key="3">
    <source>
        <dbReference type="EMBL" id="TFK44636.1"/>
    </source>
</evidence>
<dbReference type="EMBL" id="ML213590">
    <property type="protein sequence ID" value="TFK44636.1"/>
    <property type="molecule type" value="Genomic_DNA"/>
</dbReference>
<evidence type="ECO:0000313" key="4">
    <source>
        <dbReference type="Proteomes" id="UP000308652"/>
    </source>
</evidence>
<feature type="coiled-coil region" evidence="1">
    <location>
        <begin position="453"/>
        <end position="487"/>
    </location>
</feature>
<feature type="region of interest" description="Disordered" evidence="2">
    <location>
        <begin position="213"/>
        <end position="232"/>
    </location>
</feature>
<dbReference type="OrthoDB" id="2548929at2759"/>
<name>A0A5C3MJT4_9AGAR</name>
<sequence length="928" mass="102504">MSISMGGLGIISLRNPFAELVGLLLGKGDLRSMFCVVVFFIVSLVLAYLTNPSENSFRAYLTEQSFRQHLSRLDDSPDDDNIALDSIASRKSSRPTLHSRSFDHASSPCHFANRASISLRTPKHVFHSFAVFTIAAMVPVSKTAQNDDRDGWMISDSWYIGAFGRWWRGGVLETWYQDVITRHKDEESWSSGILSMKSLDMLQDYTGPTFSAKHLPPHLFNRGSPPKLRNRERSAQRHNILPARSSTPPPLPKTASLPLHATRIPASSADRPCTHPSQSSLLQPSHALDPIRIGPSTPSRTSSALFDQSPLIAEVLRQISTSKASVLELRTQLTDCQAAASQSHTLLQEEVDSFREKKRQEDGFKAELKSRTKTLDDSKRAAEGQRREVEKKLKAAQSARDGANQRMTNLGKEIIQLQQCIHDDDAFVKESRNTVSETEQEIVYSLERKRHEIKVAEDVVIALSQRSKELEEKIAQQKERLKALKEMPDAQKQDHVFPSSNGHVPSDSWPLAPQSSSNPPTGDRQRHESLPGMGTRQELQSPVMSRPGNLALGSISNFTNSTSMAIPNGNHILSLFHGANQYSTYGDTARAFKHTSPHFSNAHSSFTDPEASLLENMPSILSPTTQSLIPSGLITSMDNGDGLSRSFQSESDAFMEKDWRGNVPGYPYVQHSDGFSPGYNAVNDSPTSIHGSSTNDTEHDPFEVRAPLHDHRWDQLPSEQSMDTQRAMWMHHANSEPKLSGYETEEANTAGLGLTKSGPRRWFSTKEKPKKGLNPDAKEFSLSRKSPPSTMPGHSATASFDALNPNGLGSTVMSAASTNNLLLRAFAPSPAEREALQRALGGSTNTSFERLPSLSDVSSIPSSPSSAHALPVVPHAPEHPACEFNKVLPSWLQSFPRIRKVNFSPWDDEEPVSTNNSSVEDLGIQRRG</sequence>